<name>A0A1H8B0T6_9FLAO</name>
<dbReference type="Proteomes" id="UP000199450">
    <property type="component" value="Unassembled WGS sequence"/>
</dbReference>
<dbReference type="EMBL" id="FOBV01000006">
    <property type="protein sequence ID" value="SEM76393.1"/>
    <property type="molecule type" value="Genomic_DNA"/>
</dbReference>
<feature type="transmembrane region" description="Helical" evidence="1">
    <location>
        <begin position="238"/>
        <end position="258"/>
    </location>
</feature>
<dbReference type="OrthoDB" id="1244758at2"/>
<keyword evidence="1" id="KW-1133">Transmembrane helix</keyword>
<organism evidence="2 3">
    <name type="scientific">Chryseobacterium taichungense</name>
    <dbReference type="NCBI Taxonomy" id="295069"/>
    <lineage>
        <taxon>Bacteria</taxon>
        <taxon>Pseudomonadati</taxon>
        <taxon>Bacteroidota</taxon>
        <taxon>Flavobacteriia</taxon>
        <taxon>Flavobacteriales</taxon>
        <taxon>Weeksellaceae</taxon>
        <taxon>Chryseobacterium group</taxon>
        <taxon>Chryseobacterium</taxon>
    </lineage>
</organism>
<dbReference type="STRING" id="295069.SAMN05421856_106177"/>
<gene>
    <name evidence="2" type="ORF">SAMN05421856_106177</name>
</gene>
<proteinExistence type="predicted"/>
<feature type="transmembrane region" description="Helical" evidence="1">
    <location>
        <begin position="300"/>
        <end position="317"/>
    </location>
</feature>
<reference evidence="3" key="1">
    <citation type="submission" date="2016-10" db="EMBL/GenBank/DDBJ databases">
        <authorList>
            <person name="Varghese N."/>
            <person name="Submissions S."/>
        </authorList>
    </citation>
    <scope>NUCLEOTIDE SEQUENCE [LARGE SCALE GENOMIC DNA]</scope>
    <source>
        <strain evidence="3">DSM 17453</strain>
    </source>
</reference>
<evidence type="ECO:0000313" key="3">
    <source>
        <dbReference type="Proteomes" id="UP000199450"/>
    </source>
</evidence>
<evidence type="ECO:0008006" key="4">
    <source>
        <dbReference type="Google" id="ProtNLM"/>
    </source>
</evidence>
<keyword evidence="1" id="KW-0812">Transmembrane</keyword>
<evidence type="ECO:0000256" key="1">
    <source>
        <dbReference type="SAM" id="Phobius"/>
    </source>
</evidence>
<dbReference type="RefSeq" id="WP_090000606.1">
    <property type="nucleotide sequence ID" value="NZ_FOBV01000006.1"/>
</dbReference>
<feature type="transmembrane region" description="Helical" evidence="1">
    <location>
        <begin position="348"/>
        <end position="366"/>
    </location>
</feature>
<keyword evidence="1" id="KW-0472">Membrane</keyword>
<feature type="transmembrane region" description="Helical" evidence="1">
    <location>
        <begin position="323"/>
        <end position="341"/>
    </location>
</feature>
<keyword evidence="3" id="KW-1185">Reference proteome</keyword>
<dbReference type="AlphaFoldDB" id="A0A1H8B0T6"/>
<feature type="transmembrane region" description="Helical" evidence="1">
    <location>
        <begin position="213"/>
        <end position="232"/>
    </location>
</feature>
<feature type="transmembrane region" description="Helical" evidence="1">
    <location>
        <begin position="7"/>
        <end position="24"/>
    </location>
</feature>
<protein>
    <recommendedName>
        <fullName evidence="4">Dolichyl-phosphate-mannose-protein mannosyltransferase</fullName>
    </recommendedName>
</protein>
<sequence length="379" mass="44489">MKSKWRISFSFIVVIIAALSFWNYNNRIYDWDMPGYIGCLYTLKYPDSPDKIRRLTYEEIRKKAPEYEFKDILGTLKPANKARQAFAYNTKAFMEQLPYYDIKVGYNFGILILYELGFSSPDSVTFLSIISYFISGLLLFIIFKIIFPENYILAIVLTVGIMLLPPMTNMSRVATPDMFVLQFLLVFMIGLLKKWNKWIVFSVLLAITISRPDYVTLTLSYLAVAGVYGYIQQKKVDFALVFQGIILLALYVTIIKICHYPGWKHLFYDTFIQRREFVSGTLPNFSVNEYLRIIYHKIIYFKKITVTAFALFGLIFYFSKDSWVRTLAIFVLANIYIRFVFFPHSSELRFFFGYIVLLIVIFLYALSKKYNGFKLRKIA</sequence>
<accession>A0A1H8B0T6</accession>
<feature type="transmembrane region" description="Helical" evidence="1">
    <location>
        <begin position="124"/>
        <end position="143"/>
    </location>
</feature>
<feature type="transmembrane region" description="Helical" evidence="1">
    <location>
        <begin position="150"/>
        <end position="167"/>
    </location>
</feature>
<evidence type="ECO:0000313" key="2">
    <source>
        <dbReference type="EMBL" id="SEM76393.1"/>
    </source>
</evidence>